<dbReference type="AlphaFoldDB" id="A0A2I0CNK3"/>
<comment type="caution">
    <text evidence="2">The sequence shown here is derived from an EMBL/GenBank/DDBJ whole genome shotgun (WGS) entry which is preliminary data.</text>
</comment>
<dbReference type="EMBL" id="PIYS01000021">
    <property type="protein sequence ID" value="PKF70728.1"/>
    <property type="molecule type" value="Genomic_DNA"/>
</dbReference>
<accession>A0A2I0CNK3</accession>
<gene>
    <name evidence="2" type="ORF">CW360_11975</name>
</gene>
<evidence type="ECO:0000313" key="2">
    <source>
        <dbReference type="EMBL" id="PKF70728.1"/>
    </source>
</evidence>
<reference evidence="3" key="1">
    <citation type="submission" date="2017-12" db="EMBL/GenBank/DDBJ databases">
        <authorList>
            <person name="Yu X.-Y."/>
        </authorList>
    </citation>
    <scope>NUCLEOTIDE SEQUENCE [LARGE SCALE GENOMIC DNA]</scope>
    <source>
        <strain evidence="3">ZYSR67-Z</strain>
    </source>
</reference>
<protein>
    <recommendedName>
        <fullName evidence="1">DUF2345 domain-containing protein</fullName>
    </recommendedName>
</protein>
<organism evidence="2 3">
    <name type="scientific">Pseudomonas fluvialis</name>
    <dbReference type="NCBI Taxonomy" id="1793966"/>
    <lineage>
        <taxon>Bacteria</taxon>
        <taxon>Pseudomonadati</taxon>
        <taxon>Pseudomonadota</taxon>
        <taxon>Gammaproteobacteria</taxon>
        <taxon>Pseudomonadales</taxon>
        <taxon>Pseudomonadaceae</taxon>
        <taxon>Pseudomonas</taxon>
    </lineage>
</organism>
<sequence>MRAHTDAQQIWSEQELTVQSTTDEVRIQASKSITLTAGQSQIVIEGGNITFTCPGTWTVKGRGMIGRGGGSGEVSLLSAYAVSLTVINDRPHKALIATFRQAGDQGCVSRYSRSAQPQ</sequence>
<proteinExistence type="predicted"/>
<feature type="domain" description="DUF2345" evidence="1">
    <location>
        <begin position="2"/>
        <end position="61"/>
    </location>
</feature>
<evidence type="ECO:0000259" key="1">
    <source>
        <dbReference type="Pfam" id="PF10106"/>
    </source>
</evidence>
<dbReference type="InterPro" id="IPR018769">
    <property type="entry name" value="VgrG2_DUF2345"/>
</dbReference>
<evidence type="ECO:0000313" key="3">
    <source>
        <dbReference type="Proteomes" id="UP000242861"/>
    </source>
</evidence>
<name>A0A2I0CNK3_9PSED</name>
<dbReference type="Pfam" id="PF10106">
    <property type="entry name" value="DUF2345"/>
    <property type="match status" value="1"/>
</dbReference>
<dbReference type="Proteomes" id="UP000242861">
    <property type="component" value="Unassembled WGS sequence"/>
</dbReference>